<evidence type="ECO:0000313" key="3">
    <source>
        <dbReference type="Proteomes" id="UP000077177"/>
    </source>
</evidence>
<dbReference type="Proteomes" id="UP000077177">
    <property type="component" value="Chromosome"/>
</dbReference>
<dbReference type="STRING" id="1492898.SY85_15465"/>
<dbReference type="RefSeq" id="WP_066405808.1">
    <property type="nucleotide sequence ID" value="NZ_CP011390.1"/>
</dbReference>
<reference evidence="3" key="1">
    <citation type="submission" date="2015-01" db="EMBL/GenBank/DDBJ databases">
        <title>Flavisolibacter sp./LCS9/ whole genome sequencing.</title>
        <authorList>
            <person name="Kim M.K."/>
            <person name="Srinivasan S."/>
            <person name="Lee J.-J."/>
        </authorList>
    </citation>
    <scope>NUCLEOTIDE SEQUENCE [LARGE SCALE GENOMIC DNA]</scope>
    <source>
        <strain evidence="3">LCS9</strain>
    </source>
</reference>
<keyword evidence="1" id="KW-1133">Transmembrane helix</keyword>
<sequence>MIGGLITIAGGLLAASGFIIRKKPNAQELIDKIAPYQGWIGMVMFGWGIWEIFGALRLTEWLSNGFALTWTFWLLCGIADLAVGFILGFGLISTYVFRGNTAAIEKGEAVRMKLLNYQIPLGFLAIIMGILYIIY</sequence>
<dbReference type="EMBL" id="CP011390">
    <property type="protein sequence ID" value="ANE51691.1"/>
    <property type="molecule type" value="Genomic_DNA"/>
</dbReference>
<keyword evidence="1" id="KW-0812">Transmembrane</keyword>
<dbReference type="AlphaFoldDB" id="A0A172TX53"/>
<feature type="transmembrane region" description="Helical" evidence="1">
    <location>
        <begin position="70"/>
        <end position="97"/>
    </location>
</feature>
<evidence type="ECO:0000256" key="1">
    <source>
        <dbReference type="SAM" id="Phobius"/>
    </source>
</evidence>
<organism evidence="2 3">
    <name type="scientific">Flavisolibacter tropicus</name>
    <dbReference type="NCBI Taxonomy" id="1492898"/>
    <lineage>
        <taxon>Bacteria</taxon>
        <taxon>Pseudomonadati</taxon>
        <taxon>Bacteroidota</taxon>
        <taxon>Chitinophagia</taxon>
        <taxon>Chitinophagales</taxon>
        <taxon>Chitinophagaceae</taxon>
        <taxon>Flavisolibacter</taxon>
    </lineage>
</organism>
<name>A0A172TX53_9BACT</name>
<keyword evidence="1" id="KW-0472">Membrane</keyword>
<feature type="transmembrane region" description="Helical" evidence="1">
    <location>
        <begin position="117"/>
        <end position="134"/>
    </location>
</feature>
<reference evidence="2 3" key="2">
    <citation type="journal article" date="2016" name="Int. J. Syst. Evol. Microbiol.">
        <title>Flavisolibacter tropicus sp. nov., isolated from tropical soil.</title>
        <authorList>
            <person name="Lee J.J."/>
            <person name="Kang M.S."/>
            <person name="Kim G.S."/>
            <person name="Lee C.S."/>
            <person name="Lim S."/>
            <person name="Lee J."/>
            <person name="Roh S.H."/>
            <person name="Kang H."/>
            <person name="Ha J.M."/>
            <person name="Bae S."/>
            <person name="Jung H.Y."/>
            <person name="Kim M.K."/>
        </authorList>
    </citation>
    <scope>NUCLEOTIDE SEQUENCE [LARGE SCALE GENOMIC DNA]</scope>
    <source>
        <strain evidence="2 3">LCS9</strain>
    </source>
</reference>
<accession>A0A172TX53</accession>
<evidence type="ECO:0000313" key="2">
    <source>
        <dbReference type="EMBL" id="ANE51691.1"/>
    </source>
</evidence>
<proteinExistence type="predicted"/>
<keyword evidence="3" id="KW-1185">Reference proteome</keyword>
<protein>
    <submittedName>
        <fullName evidence="2">Uncharacterized protein</fullName>
    </submittedName>
</protein>
<dbReference type="OrthoDB" id="343946at2"/>
<gene>
    <name evidence="2" type="ORF">SY85_15465</name>
</gene>
<dbReference type="KEGG" id="fla:SY85_15465"/>
<feature type="transmembrane region" description="Helical" evidence="1">
    <location>
        <begin position="36"/>
        <end position="58"/>
    </location>
</feature>